<dbReference type="EMBL" id="JAJFAZ020000003">
    <property type="protein sequence ID" value="KAI5340530.1"/>
    <property type="molecule type" value="Genomic_DNA"/>
</dbReference>
<gene>
    <name evidence="2" type="ORF">L3X38_019804</name>
</gene>
<accession>A0AAD4WBM0</accession>
<proteinExistence type="predicted"/>
<feature type="signal peptide" evidence="1">
    <location>
        <begin position="1"/>
        <end position="23"/>
    </location>
</feature>
<sequence length="157" mass="17910">MANTVILLFLYILSSILFNAKQGLTIKLIHRDSPESPFYQPDRTQAQRTQKLILLFKSFIKHLRNERLQANFNSSSCKSRLSKGLYIHDGTSKSRHIHGMAQVSQGFNNLPTITFHLSGADLLLQPQAAFYVDISDEPSKREYFCQAMSSESDERQS</sequence>
<dbReference type="Proteomes" id="UP001054821">
    <property type="component" value="Chromosome 3"/>
</dbReference>
<reference evidence="2 3" key="1">
    <citation type="journal article" date="2022" name="G3 (Bethesda)">
        <title>Whole-genome sequence and methylome profiling of the almond [Prunus dulcis (Mill.) D.A. Webb] cultivar 'Nonpareil'.</title>
        <authorList>
            <person name="D'Amico-Willman K.M."/>
            <person name="Ouma W.Z."/>
            <person name="Meulia T."/>
            <person name="Sideli G.M."/>
            <person name="Gradziel T.M."/>
            <person name="Fresnedo-Ramirez J."/>
        </authorList>
    </citation>
    <scope>NUCLEOTIDE SEQUENCE [LARGE SCALE GENOMIC DNA]</scope>
    <source>
        <strain evidence="2">Clone GOH B32 T37-40</strain>
    </source>
</reference>
<protein>
    <submittedName>
        <fullName evidence="2">Uncharacterized protein</fullName>
    </submittedName>
</protein>
<evidence type="ECO:0000313" key="3">
    <source>
        <dbReference type="Proteomes" id="UP001054821"/>
    </source>
</evidence>
<comment type="caution">
    <text evidence="2">The sequence shown here is derived from an EMBL/GenBank/DDBJ whole genome shotgun (WGS) entry which is preliminary data.</text>
</comment>
<organism evidence="2 3">
    <name type="scientific">Prunus dulcis</name>
    <name type="common">Almond</name>
    <name type="synonym">Amygdalus dulcis</name>
    <dbReference type="NCBI Taxonomy" id="3755"/>
    <lineage>
        <taxon>Eukaryota</taxon>
        <taxon>Viridiplantae</taxon>
        <taxon>Streptophyta</taxon>
        <taxon>Embryophyta</taxon>
        <taxon>Tracheophyta</taxon>
        <taxon>Spermatophyta</taxon>
        <taxon>Magnoliopsida</taxon>
        <taxon>eudicotyledons</taxon>
        <taxon>Gunneridae</taxon>
        <taxon>Pentapetalae</taxon>
        <taxon>rosids</taxon>
        <taxon>fabids</taxon>
        <taxon>Rosales</taxon>
        <taxon>Rosaceae</taxon>
        <taxon>Amygdaloideae</taxon>
        <taxon>Amygdaleae</taxon>
        <taxon>Prunus</taxon>
    </lineage>
</organism>
<feature type="chain" id="PRO_5042271702" evidence="1">
    <location>
        <begin position="24"/>
        <end position="157"/>
    </location>
</feature>
<dbReference type="AlphaFoldDB" id="A0AAD4WBM0"/>
<keyword evidence="1" id="KW-0732">Signal</keyword>
<evidence type="ECO:0000256" key="1">
    <source>
        <dbReference type="SAM" id="SignalP"/>
    </source>
</evidence>
<evidence type="ECO:0000313" key="2">
    <source>
        <dbReference type="EMBL" id="KAI5340530.1"/>
    </source>
</evidence>
<keyword evidence="3" id="KW-1185">Reference proteome</keyword>
<name>A0AAD4WBM0_PRUDU</name>